<organism evidence="6 7">
    <name type="scientific">Pseudolycoriella hygida</name>
    <dbReference type="NCBI Taxonomy" id="35572"/>
    <lineage>
        <taxon>Eukaryota</taxon>
        <taxon>Metazoa</taxon>
        <taxon>Ecdysozoa</taxon>
        <taxon>Arthropoda</taxon>
        <taxon>Hexapoda</taxon>
        <taxon>Insecta</taxon>
        <taxon>Pterygota</taxon>
        <taxon>Neoptera</taxon>
        <taxon>Endopterygota</taxon>
        <taxon>Diptera</taxon>
        <taxon>Nematocera</taxon>
        <taxon>Sciaroidea</taxon>
        <taxon>Sciaridae</taxon>
        <taxon>Pseudolycoriella</taxon>
    </lineage>
</organism>
<keyword evidence="1" id="KW-1015">Disulfide bond</keyword>
<proteinExistence type="inferred from homology"/>
<dbReference type="InterPro" id="IPR051487">
    <property type="entry name" value="Ser/Thr_Proteases_Immune/Dev"/>
</dbReference>
<name>A0A9Q0N0X0_9DIPT</name>
<gene>
    <name evidence="6" type="primary">TRYP4_1</name>
    <name evidence="6" type="ORF">Bhyg_06171</name>
</gene>
<comment type="similarity">
    <text evidence="3">Belongs to the peptidase S1 family. CLIP subfamily.</text>
</comment>
<evidence type="ECO:0000256" key="2">
    <source>
        <dbReference type="ARBA" id="ARBA00023180"/>
    </source>
</evidence>
<dbReference type="InterPro" id="IPR009003">
    <property type="entry name" value="Peptidase_S1_PA"/>
</dbReference>
<evidence type="ECO:0000313" key="7">
    <source>
        <dbReference type="Proteomes" id="UP001151699"/>
    </source>
</evidence>
<keyword evidence="2" id="KW-0325">Glycoprotein</keyword>
<evidence type="ECO:0000256" key="4">
    <source>
        <dbReference type="SAM" id="SignalP"/>
    </source>
</evidence>
<dbReference type="GO" id="GO:0006508">
    <property type="term" value="P:proteolysis"/>
    <property type="evidence" value="ECO:0007669"/>
    <property type="project" value="InterPro"/>
</dbReference>
<evidence type="ECO:0000256" key="1">
    <source>
        <dbReference type="ARBA" id="ARBA00023157"/>
    </source>
</evidence>
<dbReference type="InterPro" id="IPR001254">
    <property type="entry name" value="Trypsin_dom"/>
</dbReference>
<dbReference type="InterPro" id="IPR018114">
    <property type="entry name" value="TRYPSIN_HIS"/>
</dbReference>
<dbReference type="PROSITE" id="PS00134">
    <property type="entry name" value="TRYPSIN_HIS"/>
    <property type="match status" value="1"/>
</dbReference>
<sequence>MKFVAKVITFLFYFQCISIISGQQTFVIDGDEVDISAAPYMLSLRRLGHHICGASVISKYWTITAAHCLIKTVPSQVTLRGGNRNRFLGQLFNAERIVLHPNFNINYDFDVAVLKTVQQLIEKDNLIRPIALGLQGTYSEAGSLGTVAGWGITEVSQL</sequence>
<keyword evidence="7" id="KW-1185">Reference proteome</keyword>
<dbReference type="SMART" id="SM00020">
    <property type="entry name" value="Tryp_SPc"/>
    <property type="match status" value="1"/>
</dbReference>
<protein>
    <submittedName>
        <fullName evidence="6">Trypsin-4</fullName>
    </submittedName>
</protein>
<accession>A0A9Q0N0X0</accession>
<dbReference type="Pfam" id="PF00089">
    <property type="entry name" value="Trypsin"/>
    <property type="match status" value="1"/>
</dbReference>
<evidence type="ECO:0000256" key="3">
    <source>
        <dbReference type="ARBA" id="ARBA00024195"/>
    </source>
</evidence>
<dbReference type="EMBL" id="WJQU01000002">
    <property type="protein sequence ID" value="KAJ6641236.1"/>
    <property type="molecule type" value="Genomic_DNA"/>
</dbReference>
<reference evidence="6" key="1">
    <citation type="submission" date="2022-07" db="EMBL/GenBank/DDBJ databases">
        <authorList>
            <person name="Trinca V."/>
            <person name="Uliana J.V.C."/>
            <person name="Torres T.T."/>
            <person name="Ward R.J."/>
            <person name="Monesi N."/>
        </authorList>
    </citation>
    <scope>NUCLEOTIDE SEQUENCE</scope>
    <source>
        <strain evidence="6">HSMRA1968</strain>
        <tissue evidence="6">Whole embryos</tissue>
    </source>
</reference>
<feature type="signal peptide" evidence="4">
    <location>
        <begin position="1"/>
        <end position="22"/>
    </location>
</feature>
<dbReference type="OrthoDB" id="10059102at2759"/>
<dbReference type="SUPFAM" id="SSF50494">
    <property type="entry name" value="Trypsin-like serine proteases"/>
    <property type="match status" value="1"/>
</dbReference>
<dbReference type="AlphaFoldDB" id="A0A9Q0N0X0"/>
<dbReference type="PROSITE" id="PS50240">
    <property type="entry name" value="TRYPSIN_DOM"/>
    <property type="match status" value="1"/>
</dbReference>
<dbReference type="FunFam" id="2.40.10.10:FF:000068">
    <property type="entry name" value="transmembrane protease serine 2"/>
    <property type="match status" value="1"/>
</dbReference>
<dbReference type="Gene3D" id="2.40.10.10">
    <property type="entry name" value="Trypsin-like serine proteases"/>
    <property type="match status" value="2"/>
</dbReference>
<feature type="chain" id="PRO_5040515673" evidence="4">
    <location>
        <begin position="23"/>
        <end position="158"/>
    </location>
</feature>
<comment type="caution">
    <text evidence="6">The sequence shown here is derived from an EMBL/GenBank/DDBJ whole genome shotgun (WGS) entry which is preliminary data.</text>
</comment>
<keyword evidence="4" id="KW-0732">Signal</keyword>
<dbReference type="Proteomes" id="UP001151699">
    <property type="component" value="Chromosome B"/>
</dbReference>
<evidence type="ECO:0000313" key="6">
    <source>
        <dbReference type="EMBL" id="KAJ6641236.1"/>
    </source>
</evidence>
<feature type="domain" description="Peptidase S1" evidence="5">
    <location>
        <begin position="19"/>
        <end position="158"/>
    </location>
</feature>
<dbReference type="InterPro" id="IPR043504">
    <property type="entry name" value="Peptidase_S1_PA_chymotrypsin"/>
</dbReference>
<dbReference type="PANTHER" id="PTHR24256">
    <property type="entry name" value="TRYPTASE-RELATED"/>
    <property type="match status" value="1"/>
</dbReference>
<evidence type="ECO:0000259" key="5">
    <source>
        <dbReference type="PROSITE" id="PS50240"/>
    </source>
</evidence>
<dbReference type="GO" id="GO:0004252">
    <property type="term" value="F:serine-type endopeptidase activity"/>
    <property type="evidence" value="ECO:0007669"/>
    <property type="project" value="InterPro"/>
</dbReference>